<evidence type="ECO:0000256" key="5">
    <source>
        <dbReference type="ARBA" id="ARBA00022989"/>
    </source>
</evidence>
<accession>A0A7Z8E267</accession>
<sequence length="332" mass="36868">MKVEVNMTNHNHQHHSHNHAHGHVHTNNKKVLLISFFIIGLFMLVEIIGGFIANSLALLSDGFHMLSDTISLGVALIAFIYAEKNATQTKTYGYKRFEVLAALFNGVTLFIISLMIIIEAIRRFFAPPEVQSQEMFIISLIGLIVNIVVAALMFRGGDTSHNLNMRGAFIHVLGDLFGSIGAIVAALLIWAFNFTLADPIASILVSLIILKSAYGIAKSSLNILMEGTPSDVDLEAVISTITKDERIQNVHDYHVWTISNDMNALSCHAVVSEQLTVKECENLLETIEHDLLHQNVQHMTIQLETPKHKHDDSTLCSGIHEHIHTHTHANSH</sequence>
<evidence type="ECO:0000256" key="8">
    <source>
        <dbReference type="SAM" id="Phobius"/>
    </source>
</evidence>
<dbReference type="AlphaFoldDB" id="A0A7Z8E267"/>
<comment type="caution">
    <text evidence="11">The sequence shown here is derived from an EMBL/GenBank/DDBJ whole genome shotgun (WGS) entry which is preliminary data.</text>
</comment>
<dbReference type="Gene3D" id="3.30.70.1350">
    <property type="entry name" value="Cation efflux protein, cytoplasmic domain"/>
    <property type="match status" value="1"/>
</dbReference>
<dbReference type="GO" id="GO:0005886">
    <property type="term" value="C:plasma membrane"/>
    <property type="evidence" value="ECO:0007669"/>
    <property type="project" value="TreeGrafter"/>
</dbReference>
<dbReference type="NCBIfam" id="TIGR01297">
    <property type="entry name" value="CDF"/>
    <property type="match status" value="1"/>
</dbReference>
<dbReference type="Pfam" id="PF01545">
    <property type="entry name" value="Cation_efflux"/>
    <property type="match status" value="1"/>
</dbReference>
<dbReference type="Pfam" id="PF16916">
    <property type="entry name" value="ZT_dimer"/>
    <property type="match status" value="1"/>
</dbReference>
<feature type="transmembrane region" description="Helical" evidence="8">
    <location>
        <begin position="102"/>
        <end position="124"/>
    </location>
</feature>
<feature type="transmembrane region" description="Helical" evidence="8">
    <location>
        <begin position="136"/>
        <end position="156"/>
    </location>
</feature>
<dbReference type="PANTHER" id="PTHR11562:SF17">
    <property type="entry name" value="RE54080P-RELATED"/>
    <property type="match status" value="1"/>
</dbReference>
<evidence type="ECO:0000313" key="11">
    <source>
        <dbReference type="EMBL" id="TBW75546.1"/>
    </source>
</evidence>
<feature type="domain" description="Cation efflux protein cytoplasmic" evidence="10">
    <location>
        <begin position="229"/>
        <end position="304"/>
    </location>
</feature>
<evidence type="ECO:0000256" key="1">
    <source>
        <dbReference type="ARBA" id="ARBA00004141"/>
    </source>
</evidence>
<feature type="transmembrane region" description="Helical" evidence="8">
    <location>
        <begin position="65"/>
        <end position="82"/>
    </location>
</feature>
<evidence type="ECO:0000256" key="6">
    <source>
        <dbReference type="ARBA" id="ARBA00023065"/>
    </source>
</evidence>
<dbReference type="InterPro" id="IPR002524">
    <property type="entry name" value="Cation_efflux"/>
</dbReference>
<dbReference type="GO" id="GO:0005385">
    <property type="term" value="F:zinc ion transmembrane transporter activity"/>
    <property type="evidence" value="ECO:0007669"/>
    <property type="project" value="TreeGrafter"/>
</dbReference>
<dbReference type="InterPro" id="IPR027469">
    <property type="entry name" value="Cation_efflux_TMD_sf"/>
</dbReference>
<keyword evidence="7 8" id="KW-0472">Membrane</keyword>
<feature type="transmembrane region" description="Helical" evidence="8">
    <location>
        <begin position="31"/>
        <end position="53"/>
    </location>
</feature>
<evidence type="ECO:0000256" key="2">
    <source>
        <dbReference type="ARBA" id="ARBA00008873"/>
    </source>
</evidence>
<evidence type="ECO:0000259" key="9">
    <source>
        <dbReference type="Pfam" id="PF01545"/>
    </source>
</evidence>
<dbReference type="Proteomes" id="UP000291949">
    <property type="component" value="Unassembled WGS sequence"/>
</dbReference>
<keyword evidence="3" id="KW-0813">Transport</keyword>
<evidence type="ECO:0000256" key="3">
    <source>
        <dbReference type="ARBA" id="ARBA00022448"/>
    </source>
</evidence>
<feature type="transmembrane region" description="Helical" evidence="8">
    <location>
        <begin position="199"/>
        <end position="217"/>
    </location>
</feature>
<protein>
    <submittedName>
        <fullName evidence="11">Cation transporter</fullName>
    </submittedName>
</protein>
<proteinExistence type="inferred from homology"/>
<gene>
    <name evidence="11" type="ORF">EQ811_11045</name>
</gene>
<organism evidence="11 12">
    <name type="scientific">Staphylococcus capitis</name>
    <dbReference type="NCBI Taxonomy" id="29388"/>
    <lineage>
        <taxon>Bacteria</taxon>
        <taxon>Bacillati</taxon>
        <taxon>Bacillota</taxon>
        <taxon>Bacilli</taxon>
        <taxon>Bacillales</taxon>
        <taxon>Staphylococcaceae</taxon>
        <taxon>Staphylococcus</taxon>
    </lineage>
</organism>
<comment type="subcellular location">
    <subcellularLocation>
        <location evidence="1">Membrane</location>
        <topology evidence="1">Multi-pass membrane protein</topology>
    </subcellularLocation>
</comment>
<dbReference type="InterPro" id="IPR036837">
    <property type="entry name" value="Cation_efflux_CTD_sf"/>
</dbReference>
<evidence type="ECO:0000256" key="7">
    <source>
        <dbReference type="ARBA" id="ARBA00023136"/>
    </source>
</evidence>
<name>A0A7Z8E267_STACP</name>
<keyword evidence="5 8" id="KW-1133">Transmembrane helix</keyword>
<feature type="transmembrane region" description="Helical" evidence="8">
    <location>
        <begin position="168"/>
        <end position="193"/>
    </location>
</feature>
<dbReference type="InterPro" id="IPR050681">
    <property type="entry name" value="CDF/SLC30A"/>
</dbReference>
<reference evidence="11 12" key="1">
    <citation type="journal article" date="2019" name="Sci. Transl. Med.">
        <title>Quorum sensing between bacterial species on the skin protects against epidermal injury in atopic dermatitis.</title>
        <authorList>
            <person name="Williams M.R."/>
        </authorList>
    </citation>
    <scope>NUCLEOTIDE SEQUENCE [LARGE SCALE GENOMIC DNA]</scope>
    <source>
        <strain evidence="11 12">H8</strain>
    </source>
</reference>
<keyword evidence="4 8" id="KW-0812">Transmembrane</keyword>
<feature type="domain" description="Cation efflux protein transmembrane" evidence="9">
    <location>
        <begin position="32"/>
        <end position="225"/>
    </location>
</feature>
<dbReference type="SUPFAM" id="SSF161111">
    <property type="entry name" value="Cation efflux protein transmembrane domain-like"/>
    <property type="match status" value="1"/>
</dbReference>
<dbReference type="EMBL" id="SCHC01000005">
    <property type="protein sequence ID" value="TBW75546.1"/>
    <property type="molecule type" value="Genomic_DNA"/>
</dbReference>
<evidence type="ECO:0000259" key="10">
    <source>
        <dbReference type="Pfam" id="PF16916"/>
    </source>
</evidence>
<dbReference type="InterPro" id="IPR058533">
    <property type="entry name" value="Cation_efflux_TM"/>
</dbReference>
<comment type="similarity">
    <text evidence="2">Belongs to the cation diffusion facilitator (CDF) transporter (TC 2.A.4) family. SLC30A subfamily.</text>
</comment>
<dbReference type="InterPro" id="IPR027470">
    <property type="entry name" value="Cation_efflux_CTD"/>
</dbReference>
<evidence type="ECO:0000313" key="12">
    <source>
        <dbReference type="Proteomes" id="UP000291949"/>
    </source>
</evidence>
<dbReference type="Gene3D" id="1.20.1510.10">
    <property type="entry name" value="Cation efflux protein transmembrane domain"/>
    <property type="match status" value="1"/>
</dbReference>
<keyword evidence="6" id="KW-0406">Ion transport</keyword>
<evidence type="ECO:0000256" key="4">
    <source>
        <dbReference type="ARBA" id="ARBA00022692"/>
    </source>
</evidence>
<dbReference type="PANTHER" id="PTHR11562">
    <property type="entry name" value="CATION EFFLUX PROTEIN/ ZINC TRANSPORTER"/>
    <property type="match status" value="1"/>
</dbReference>
<dbReference type="SUPFAM" id="SSF160240">
    <property type="entry name" value="Cation efflux protein cytoplasmic domain-like"/>
    <property type="match status" value="1"/>
</dbReference>